<dbReference type="InterPro" id="IPR036861">
    <property type="entry name" value="Endochitinase-like_sf"/>
</dbReference>
<feature type="domain" description="Chitin-binding type-1" evidence="8">
    <location>
        <begin position="125"/>
        <end position="167"/>
    </location>
</feature>
<evidence type="ECO:0000259" key="8">
    <source>
        <dbReference type="PROSITE" id="PS50941"/>
    </source>
</evidence>
<feature type="region of interest" description="Disordered" evidence="6">
    <location>
        <begin position="65"/>
        <end position="127"/>
    </location>
</feature>
<sequence>MKLRTLLIVFSLVFLLEIVSASEPQCGRDAGGALCHGNLCCSHWGFCGTTAIYCDVDQGCQSQCWSSPPPPSPPPPPPSPPPPSPPPPSPPPPSPPPPSPPPPSPPPPSPPPPSPPPPGGPERPDHRCGRALGNPPCNPGRCCSIHNWCGSTAAYCRGSSCQYQCWNSLLSALISNGNNAISKIISKSVFDEMFKHMKDCPSKGFYSYDAFIIATTSFPHFGTTGDITTRKRELAAFFAQTSLATTGQRFDSQDPYVWGYCHINETTNGNDNDYCTSAHWPCPSGKKYNSRGAVQLTHNYNYGLAGEALGLDLINNPDLVATDPVISFKTAIWFWMAQHDNKLSCHDILINANSGYVIGNIIKNSGYQNGLITNTISTMRGIGYYKRYCDMLGVSYGDNLDSWYDQTYFSEVARI</sequence>
<dbReference type="CDD" id="cd00035">
    <property type="entry name" value="ChtBD1"/>
    <property type="match status" value="1"/>
</dbReference>
<dbReference type="GO" id="GO:0006032">
    <property type="term" value="P:chitin catabolic process"/>
    <property type="evidence" value="ECO:0007669"/>
    <property type="project" value="InterPro"/>
</dbReference>
<evidence type="ECO:0000256" key="1">
    <source>
        <dbReference type="ARBA" id="ARBA00022669"/>
    </source>
</evidence>
<keyword evidence="1 5" id="KW-0147">Chitin-binding</keyword>
<feature type="disulfide bond" evidence="5">
    <location>
        <begin position="35"/>
        <end position="47"/>
    </location>
</feature>
<dbReference type="PRINTS" id="PR01217">
    <property type="entry name" value="PRICHEXTENSN"/>
</dbReference>
<feature type="disulfide bond" evidence="5">
    <location>
        <begin position="142"/>
        <end position="156"/>
    </location>
</feature>
<dbReference type="PROSITE" id="PS50941">
    <property type="entry name" value="CHIT_BIND_I_2"/>
    <property type="match status" value="2"/>
</dbReference>
<dbReference type="PROSITE" id="PS00773">
    <property type="entry name" value="CHITINASE_19_1"/>
    <property type="match status" value="1"/>
</dbReference>
<dbReference type="Pfam" id="PF00187">
    <property type="entry name" value="Chitin_bind_1"/>
    <property type="match status" value="2"/>
</dbReference>
<feature type="disulfide bond" evidence="5">
    <location>
        <begin position="137"/>
        <end position="149"/>
    </location>
</feature>
<evidence type="ECO:0000256" key="2">
    <source>
        <dbReference type="ARBA" id="ARBA00022729"/>
    </source>
</evidence>
<dbReference type="GO" id="GO:0016998">
    <property type="term" value="P:cell wall macromolecule catabolic process"/>
    <property type="evidence" value="ECO:0007669"/>
    <property type="project" value="InterPro"/>
</dbReference>
<feature type="chain" id="PRO_5001582966" evidence="7">
    <location>
        <begin position="22"/>
        <end position="415"/>
    </location>
</feature>
<dbReference type="PROSITE" id="PS00026">
    <property type="entry name" value="CHIT_BIND_I_1"/>
    <property type="match status" value="1"/>
</dbReference>
<dbReference type="InterPro" id="IPR023346">
    <property type="entry name" value="Lysozyme-like_dom_sf"/>
</dbReference>
<dbReference type="GO" id="GO:0004568">
    <property type="term" value="F:chitinase activity"/>
    <property type="evidence" value="ECO:0007669"/>
    <property type="project" value="InterPro"/>
</dbReference>
<feature type="disulfide bond" evidence="5">
    <location>
        <begin position="26"/>
        <end position="41"/>
    </location>
</feature>
<evidence type="ECO:0000256" key="3">
    <source>
        <dbReference type="ARBA" id="ARBA00022821"/>
    </source>
</evidence>
<organism evidence="9">
    <name type="scientific">Morus alba var. alba</name>
    <dbReference type="NCBI Taxonomy" id="229046"/>
    <lineage>
        <taxon>Eukaryota</taxon>
        <taxon>Viridiplantae</taxon>
        <taxon>Streptophyta</taxon>
        <taxon>Embryophyta</taxon>
        <taxon>Tracheophyta</taxon>
        <taxon>Spermatophyta</taxon>
        <taxon>Magnoliopsida</taxon>
        <taxon>eudicotyledons</taxon>
        <taxon>Gunneridae</taxon>
        <taxon>Pentapetalae</taxon>
        <taxon>rosids</taxon>
        <taxon>fabids</taxon>
        <taxon>Rosales</taxon>
        <taxon>Moraceae</taxon>
        <taxon>Moreae</taxon>
        <taxon>Morus</taxon>
    </lineage>
</organism>
<dbReference type="CDD" id="cd06921">
    <property type="entry name" value="ChtBD1_GH19_hevein"/>
    <property type="match status" value="1"/>
</dbReference>
<dbReference type="Gene3D" id="3.30.20.10">
    <property type="entry name" value="Endochitinase, domain 2"/>
    <property type="match status" value="1"/>
</dbReference>
<name>A0A059U3G8_MORAL</name>
<feature type="disulfide bond" evidence="5">
    <location>
        <begin position="60"/>
        <end position="64"/>
    </location>
</feature>
<feature type="compositionally biased region" description="Pro residues" evidence="6">
    <location>
        <begin position="67"/>
        <end position="121"/>
    </location>
</feature>
<accession>A0A059U3G8</accession>
<dbReference type="InterPro" id="IPR018371">
    <property type="entry name" value="Chitin-binding_1_CS"/>
</dbReference>
<feature type="disulfide bond" evidence="5">
    <location>
        <begin position="40"/>
        <end position="54"/>
    </location>
</feature>
<dbReference type="EMBL" id="KJ496132">
    <property type="protein sequence ID" value="AHZ57096.1"/>
    <property type="molecule type" value="mRNA"/>
</dbReference>
<dbReference type="SUPFAM" id="SSF57016">
    <property type="entry name" value="Plant lectins/antimicrobial peptides"/>
    <property type="match status" value="2"/>
</dbReference>
<feature type="disulfide bond" evidence="5">
    <location>
        <begin position="161"/>
        <end position="165"/>
    </location>
</feature>
<dbReference type="Gene3D" id="3.30.60.10">
    <property type="entry name" value="Endochitinase-like"/>
    <property type="match status" value="2"/>
</dbReference>
<evidence type="ECO:0000256" key="5">
    <source>
        <dbReference type="PROSITE-ProRule" id="PRU00261"/>
    </source>
</evidence>
<protein>
    <submittedName>
        <fullName evidence="9">Latex protein MLX56-6</fullName>
    </submittedName>
</protein>
<dbReference type="SUPFAM" id="SSF53955">
    <property type="entry name" value="Lysozyme-like"/>
    <property type="match status" value="1"/>
</dbReference>
<dbReference type="GO" id="GO:0050832">
    <property type="term" value="P:defense response to fungus"/>
    <property type="evidence" value="ECO:0007669"/>
    <property type="project" value="TreeGrafter"/>
</dbReference>
<feature type="disulfide bond" evidence="5">
    <location>
        <begin position="128"/>
        <end position="143"/>
    </location>
</feature>
<dbReference type="SMART" id="SM00270">
    <property type="entry name" value="ChtBD1"/>
    <property type="match status" value="2"/>
</dbReference>
<keyword evidence="3" id="KW-0611">Plant defense</keyword>
<evidence type="ECO:0000256" key="6">
    <source>
        <dbReference type="SAM" id="MobiDB-lite"/>
    </source>
</evidence>
<keyword evidence="4 5" id="KW-1015">Disulfide bond</keyword>
<dbReference type="FunFam" id="3.30.20.10:FF:000001">
    <property type="entry name" value="Endochitinase (Chitinase)"/>
    <property type="match status" value="1"/>
</dbReference>
<feature type="signal peptide" evidence="7">
    <location>
        <begin position="1"/>
        <end position="21"/>
    </location>
</feature>
<dbReference type="AlphaFoldDB" id="A0A059U3G8"/>
<dbReference type="Gene3D" id="1.10.530.10">
    <property type="match status" value="1"/>
</dbReference>
<dbReference type="InterPro" id="IPR000726">
    <property type="entry name" value="Glyco_hydro_19_cat"/>
</dbReference>
<evidence type="ECO:0000256" key="7">
    <source>
        <dbReference type="SAM" id="SignalP"/>
    </source>
</evidence>
<dbReference type="Pfam" id="PF00182">
    <property type="entry name" value="Glyco_hydro_19"/>
    <property type="match status" value="1"/>
</dbReference>
<reference evidence="9" key="1">
    <citation type="submission" date="2014-02" db="EMBL/GenBank/DDBJ databases">
        <title>Identification, cloning and expression analysis of the MLX56 gene family in Mulberry.</title>
        <authorList>
            <person name="Han S.M."/>
            <person name="Li J."/>
            <person name="Yu M.D."/>
        </authorList>
    </citation>
    <scope>NUCLEOTIDE SEQUENCE</scope>
</reference>
<dbReference type="PROSITE" id="PS00774">
    <property type="entry name" value="CHITINASE_19_2"/>
    <property type="match status" value="1"/>
</dbReference>
<keyword evidence="2 7" id="KW-0732">Signal</keyword>
<dbReference type="InterPro" id="IPR001002">
    <property type="entry name" value="Chitin-bd_1"/>
</dbReference>
<dbReference type="GO" id="GO:0008061">
    <property type="term" value="F:chitin binding"/>
    <property type="evidence" value="ECO:0007669"/>
    <property type="project" value="UniProtKB-UniRule"/>
</dbReference>
<dbReference type="SMR" id="A0A059U3G8"/>
<feature type="domain" description="Chitin-binding type-1" evidence="8">
    <location>
        <begin position="23"/>
        <end position="66"/>
    </location>
</feature>
<dbReference type="CDD" id="cd00325">
    <property type="entry name" value="chitinase_GH19"/>
    <property type="match status" value="1"/>
</dbReference>
<proteinExistence type="evidence at transcript level"/>
<dbReference type="PANTHER" id="PTHR22595:SF79">
    <property type="entry name" value="CHITINASE 12"/>
    <property type="match status" value="1"/>
</dbReference>
<evidence type="ECO:0000313" key="9">
    <source>
        <dbReference type="EMBL" id="AHZ57096.1"/>
    </source>
</evidence>
<evidence type="ECO:0000256" key="4">
    <source>
        <dbReference type="ARBA" id="ARBA00023157"/>
    </source>
</evidence>
<dbReference type="PANTHER" id="PTHR22595">
    <property type="entry name" value="CHITINASE-RELATED"/>
    <property type="match status" value="1"/>
</dbReference>